<keyword evidence="4" id="KW-1185">Reference proteome</keyword>
<feature type="domain" description="Rhamnogalacturonase A/B/Epimerase-like pectate lyase" evidence="2">
    <location>
        <begin position="640"/>
        <end position="699"/>
    </location>
</feature>
<keyword evidence="1" id="KW-0677">Repeat</keyword>
<evidence type="ECO:0000256" key="1">
    <source>
        <dbReference type="ARBA" id="ARBA00022737"/>
    </source>
</evidence>
<dbReference type="KEGG" id="vbl:L21SP4_01928"/>
<protein>
    <recommendedName>
        <fullName evidence="2">Rhamnogalacturonase A/B/Epimerase-like pectate lyase domain-containing protein</fullName>
    </recommendedName>
</protein>
<sequence>MRTLQPRWFWIFAVFTCAALLARGEGALLLEYNFSDDPTPSKMDAEYIDPDLAATDITEYGDPDASGTSPELANFAGYSLNIKRNALDTHPMNSSDYLTFTVRTADTNRLIDPDHAELRFNQFSDDFSFVIYVDAGEGFREAATLGGASNSSLRDTIRDLDLDAVPASTSLVFRIECAHAAPGSALNTTLQFAHVKLYGELRNAGQRDSARRFPRLTRLADASDRLALRWPGVQGSVYRVESTTHLVGGTWGPEATNLVGAGGFCAVTNTAEGNRRFYRVRKTAAHAPAYAYHDIRDYGAVLNDGLDDSDAVQAAIDAAAASRWNGTVYFPPGVTTITRPLEMRIFVSLLGAGTPGEAGGSVLRAAPSAELTSMLWGRDPAVRFLSIEHLTFDGAGLEIPWIIDFEDAINLRIANVRIENVRGGGIRQLRSDGDPCWVNFYENIEIEIRDHSGTGFIHGDSDSHLADLRISGADVGILEIDGGANLYRNCVVSNCMTGMVLADGADWRHANSVCDSIFRDNVDYGLAVTNAAPAHIVINGNVFRDNGERDIFLQDASCLAIRGNEFQSALPRDAIFMEPGTVDSVALTGNRFARSSQSLEGAKSVRTENVFGLTGSEFEGIERLEIGPPPIVPGDVPCDINVKDAPYLAAGNKSDDDTAALQAALDTAPDGSIVYIPPGRYMITEPLEIRSSITLLGEYAATYIVADAPMDCIIRGAPESGFLEDVLISSLTLSGNNTNVAAAVRLDGLRRSTLDRVDVRYLPGHGIVVPEGCDGNLIRSCNIHSADTQLVVEGAGTTIASVYAGGGMYYDELEGSFCGVRLTGDARFTRIYTSHIDHTRRPGNIAALHFTHPTAFDQSAIIRNSYFDLHDRGLFFDYDEPATANILFKGNIFRAVNDYNYLNGNADGVYLYGSVFLDNHSDAYIRHESGELDYIEVIGNVFREPRSYSLPGSHSIDAANTTQE</sequence>
<reference evidence="3 4" key="2">
    <citation type="journal article" date="2016" name="ISME J.">
        <title>Characterization of the first cultured representative of Verrucomicrobia subdivision 5 indicates the proposal of a novel phylum.</title>
        <authorList>
            <person name="Spring S."/>
            <person name="Bunk B."/>
            <person name="Sproer C."/>
            <person name="Schumann P."/>
            <person name="Rohde M."/>
            <person name="Tindall B.J."/>
            <person name="Klenk H.P."/>
        </authorList>
    </citation>
    <scope>NUCLEOTIDE SEQUENCE [LARGE SCALE GENOMIC DNA]</scope>
    <source>
        <strain evidence="3 4">L21-Fru-AB</strain>
    </source>
</reference>
<dbReference type="OrthoDB" id="2496562at2"/>
<name>A0A0G3EFP0_9BACT</name>
<dbReference type="EMBL" id="CP010904">
    <property type="protein sequence ID" value="AKJ65163.1"/>
    <property type="molecule type" value="Genomic_DNA"/>
</dbReference>
<dbReference type="STRING" id="1307763.L21SP4_01928"/>
<dbReference type="SUPFAM" id="SSF51126">
    <property type="entry name" value="Pectin lyase-like"/>
    <property type="match status" value="2"/>
</dbReference>
<dbReference type="InterPro" id="IPR006626">
    <property type="entry name" value="PbH1"/>
</dbReference>
<dbReference type="Pfam" id="PF12708">
    <property type="entry name" value="Pect-lyase_RHGA_epim"/>
    <property type="match status" value="2"/>
</dbReference>
<evidence type="ECO:0000313" key="3">
    <source>
        <dbReference type="EMBL" id="AKJ65163.1"/>
    </source>
</evidence>
<dbReference type="PANTHER" id="PTHR22990">
    <property type="entry name" value="F-BOX ONLY PROTEIN"/>
    <property type="match status" value="1"/>
</dbReference>
<evidence type="ECO:0000313" key="4">
    <source>
        <dbReference type="Proteomes" id="UP000035268"/>
    </source>
</evidence>
<dbReference type="InterPro" id="IPR011050">
    <property type="entry name" value="Pectin_lyase_fold/virulence"/>
</dbReference>
<proteinExistence type="predicted"/>
<feature type="domain" description="Rhamnogalacturonase A/B/Epimerase-like pectate lyase" evidence="2">
    <location>
        <begin position="295"/>
        <end position="499"/>
    </location>
</feature>
<organism evidence="3 4">
    <name type="scientific">Kiritimatiella glycovorans</name>
    <dbReference type="NCBI Taxonomy" id="1307763"/>
    <lineage>
        <taxon>Bacteria</taxon>
        <taxon>Pseudomonadati</taxon>
        <taxon>Kiritimatiellota</taxon>
        <taxon>Kiritimatiellia</taxon>
        <taxon>Kiritimatiellales</taxon>
        <taxon>Kiritimatiellaceae</taxon>
        <taxon>Kiritimatiella</taxon>
    </lineage>
</organism>
<gene>
    <name evidence="3" type="ORF">L21SP4_01928</name>
</gene>
<dbReference type="InterPro" id="IPR051550">
    <property type="entry name" value="SCF-Subunits/Alg-Epimerases"/>
</dbReference>
<dbReference type="AlphaFoldDB" id="A0A0G3EFP0"/>
<dbReference type="Gene3D" id="2.160.20.10">
    <property type="entry name" value="Single-stranded right-handed beta-helix, Pectin lyase-like"/>
    <property type="match status" value="2"/>
</dbReference>
<accession>A0A0G3EFP0</accession>
<dbReference type="PANTHER" id="PTHR22990:SF15">
    <property type="entry name" value="F-BOX ONLY PROTEIN 10"/>
    <property type="match status" value="1"/>
</dbReference>
<reference evidence="4" key="1">
    <citation type="submission" date="2015-02" db="EMBL/GenBank/DDBJ databases">
        <title>Description and complete genome sequence of the first cultured representative of the subdivision 5 of the Verrucomicrobia phylum.</title>
        <authorList>
            <person name="Spring S."/>
            <person name="Bunk B."/>
            <person name="Sproer C."/>
            <person name="Klenk H.-P."/>
        </authorList>
    </citation>
    <scope>NUCLEOTIDE SEQUENCE [LARGE SCALE GENOMIC DNA]</scope>
    <source>
        <strain evidence="4">L21-Fru-AB</strain>
    </source>
</reference>
<dbReference type="SMART" id="SM00710">
    <property type="entry name" value="PbH1"/>
    <property type="match status" value="7"/>
</dbReference>
<dbReference type="Proteomes" id="UP000035268">
    <property type="component" value="Chromosome"/>
</dbReference>
<evidence type="ECO:0000259" key="2">
    <source>
        <dbReference type="Pfam" id="PF12708"/>
    </source>
</evidence>
<dbReference type="RefSeq" id="WP_052882428.1">
    <property type="nucleotide sequence ID" value="NZ_CP010904.1"/>
</dbReference>
<dbReference type="InterPro" id="IPR012334">
    <property type="entry name" value="Pectin_lyas_fold"/>
</dbReference>
<dbReference type="InterPro" id="IPR024535">
    <property type="entry name" value="RHGA/B-epi-like_pectate_lyase"/>
</dbReference>